<dbReference type="EMBL" id="CM044707">
    <property type="protein sequence ID" value="KAI5652292.1"/>
    <property type="molecule type" value="Genomic_DNA"/>
</dbReference>
<proteinExistence type="predicted"/>
<keyword evidence="2" id="KW-1185">Reference proteome</keyword>
<dbReference type="Proteomes" id="UP001060085">
    <property type="component" value="Linkage Group LG07"/>
</dbReference>
<evidence type="ECO:0000313" key="2">
    <source>
        <dbReference type="Proteomes" id="UP001060085"/>
    </source>
</evidence>
<comment type="caution">
    <text evidence="1">The sequence shown here is derived from an EMBL/GenBank/DDBJ whole genome shotgun (WGS) entry which is preliminary data.</text>
</comment>
<protein>
    <submittedName>
        <fullName evidence="1">Uncharacterized protein</fullName>
    </submittedName>
</protein>
<gene>
    <name evidence="1" type="ORF">M9H77_29479</name>
</gene>
<accession>A0ACB9ZX49</accession>
<name>A0ACB9ZX49_CATRO</name>
<sequence>MIVEKSFDEHVTKHLQLTTLFGNMDWEPHLRLLGDYYHDLIHEFYATMLHNTDKTLQTIIFMVKGIRNEGNMVTIDSNRKTVQEDLDWSGHRLLGLIHSTIAAILGTSRKRHGYLQT</sequence>
<evidence type="ECO:0000313" key="1">
    <source>
        <dbReference type="EMBL" id="KAI5652292.1"/>
    </source>
</evidence>
<reference evidence="2" key="1">
    <citation type="journal article" date="2023" name="Nat. Plants">
        <title>Single-cell RNA sequencing provides a high-resolution roadmap for understanding the multicellular compartmentation of specialized metabolism.</title>
        <authorList>
            <person name="Sun S."/>
            <person name="Shen X."/>
            <person name="Li Y."/>
            <person name="Li Y."/>
            <person name="Wang S."/>
            <person name="Li R."/>
            <person name="Zhang H."/>
            <person name="Shen G."/>
            <person name="Guo B."/>
            <person name="Wei J."/>
            <person name="Xu J."/>
            <person name="St-Pierre B."/>
            <person name="Chen S."/>
            <person name="Sun C."/>
        </authorList>
    </citation>
    <scope>NUCLEOTIDE SEQUENCE [LARGE SCALE GENOMIC DNA]</scope>
</reference>
<organism evidence="1 2">
    <name type="scientific">Catharanthus roseus</name>
    <name type="common">Madagascar periwinkle</name>
    <name type="synonym">Vinca rosea</name>
    <dbReference type="NCBI Taxonomy" id="4058"/>
    <lineage>
        <taxon>Eukaryota</taxon>
        <taxon>Viridiplantae</taxon>
        <taxon>Streptophyta</taxon>
        <taxon>Embryophyta</taxon>
        <taxon>Tracheophyta</taxon>
        <taxon>Spermatophyta</taxon>
        <taxon>Magnoliopsida</taxon>
        <taxon>eudicotyledons</taxon>
        <taxon>Gunneridae</taxon>
        <taxon>Pentapetalae</taxon>
        <taxon>asterids</taxon>
        <taxon>lamiids</taxon>
        <taxon>Gentianales</taxon>
        <taxon>Apocynaceae</taxon>
        <taxon>Rauvolfioideae</taxon>
        <taxon>Vinceae</taxon>
        <taxon>Catharanthinae</taxon>
        <taxon>Catharanthus</taxon>
    </lineage>
</organism>